<comment type="subcellular location">
    <subcellularLocation>
        <location evidence="1">Cell inner membrane</location>
        <topology evidence="1">Single-pass membrane protein</topology>
    </subcellularLocation>
</comment>
<evidence type="ECO:0000256" key="8">
    <source>
        <dbReference type="ARBA" id="ARBA00023136"/>
    </source>
</evidence>
<evidence type="ECO:0000313" key="14">
    <source>
        <dbReference type="Proteomes" id="UP000245820"/>
    </source>
</evidence>
<dbReference type="NCBIfam" id="TIGR02532">
    <property type="entry name" value="IV_pilin_GFxxxE"/>
    <property type="match status" value="1"/>
</dbReference>
<dbReference type="Pfam" id="PF07963">
    <property type="entry name" value="N_methyl"/>
    <property type="match status" value="1"/>
</dbReference>
<dbReference type="PROSITE" id="PS00409">
    <property type="entry name" value="PROKAR_NTER_METHYL"/>
    <property type="match status" value="1"/>
</dbReference>
<keyword evidence="6 11" id="KW-0812">Transmembrane</keyword>
<dbReference type="GO" id="GO:0005886">
    <property type="term" value="C:plasma membrane"/>
    <property type="evidence" value="ECO:0007669"/>
    <property type="project" value="UniProtKB-SubCell"/>
</dbReference>
<dbReference type="KEGG" id="mtim:DIR46_18130"/>
<reference evidence="13 14" key="1">
    <citation type="submission" date="2018-05" db="EMBL/GenBank/DDBJ databases">
        <title>Complete genome sequence of Massilia oculi sp. nov. CCUG 43427T (=DSM 26321T), the type strain of M. oculi, and comparison with genome sequences of other Massilia strains.</title>
        <authorList>
            <person name="Zhu B."/>
        </authorList>
    </citation>
    <scope>NUCLEOTIDE SEQUENCE [LARGE SCALE GENOMIC DNA]</scope>
    <source>
        <strain evidence="13 14">CCUG 43427</strain>
    </source>
</reference>
<evidence type="ECO:0000256" key="6">
    <source>
        <dbReference type="ARBA" id="ARBA00022692"/>
    </source>
</evidence>
<gene>
    <name evidence="13" type="ORF">DIR46_18130</name>
</gene>
<evidence type="ECO:0000256" key="5">
    <source>
        <dbReference type="ARBA" id="ARBA00022519"/>
    </source>
</evidence>
<dbReference type="EMBL" id="CP029343">
    <property type="protein sequence ID" value="AWL06161.1"/>
    <property type="molecule type" value="Genomic_DNA"/>
</dbReference>
<dbReference type="AlphaFoldDB" id="A0A2S2DLH7"/>
<dbReference type="Pfam" id="PF12019">
    <property type="entry name" value="GspH"/>
    <property type="match status" value="1"/>
</dbReference>
<evidence type="ECO:0000256" key="10">
    <source>
        <dbReference type="ARBA" id="ARBA00030775"/>
    </source>
</evidence>
<evidence type="ECO:0000313" key="13">
    <source>
        <dbReference type="EMBL" id="AWL06161.1"/>
    </source>
</evidence>
<dbReference type="OrthoDB" id="8757057at2"/>
<evidence type="ECO:0000256" key="1">
    <source>
        <dbReference type="ARBA" id="ARBA00004377"/>
    </source>
</evidence>
<dbReference type="SUPFAM" id="SSF54523">
    <property type="entry name" value="Pili subunits"/>
    <property type="match status" value="1"/>
</dbReference>
<accession>A0A2S2DLH7</accession>
<dbReference type="InterPro" id="IPR022346">
    <property type="entry name" value="T2SS_GspH"/>
</dbReference>
<keyword evidence="7 11" id="KW-1133">Transmembrane helix</keyword>
<evidence type="ECO:0000256" key="7">
    <source>
        <dbReference type="ARBA" id="ARBA00022989"/>
    </source>
</evidence>
<feature type="transmembrane region" description="Helical" evidence="11">
    <location>
        <begin position="12"/>
        <end position="31"/>
    </location>
</feature>
<evidence type="ECO:0000259" key="12">
    <source>
        <dbReference type="Pfam" id="PF12019"/>
    </source>
</evidence>
<protein>
    <recommendedName>
        <fullName evidence="2">Type II secretion system protein H</fullName>
    </recommendedName>
    <alternativeName>
        <fullName evidence="10">General secretion pathway protein H</fullName>
    </alternativeName>
</protein>
<organism evidence="13 14">
    <name type="scientific">Massilia oculi</name>
    <dbReference type="NCBI Taxonomy" id="945844"/>
    <lineage>
        <taxon>Bacteria</taxon>
        <taxon>Pseudomonadati</taxon>
        <taxon>Pseudomonadota</taxon>
        <taxon>Betaproteobacteria</taxon>
        <taxon>Burkholderiales</taxon>
        <taxon>Oxalobacteraceae</taxon>
        <taxon>Telluria group</taxon>
        <taxon>Massilia</taxon>
    </lineage>
</organism>
<comment type="similarity">
    <text evidence="9">Belongs to the GSP H family.</text>
</comment>
<evidence type="ECO:0000256" key="11">
    <source>
        <dbReference type="SAM" id="Phobius"/>
    </source>
</evidence>
<dbReference type="RefSeq" id="WP_109346485.1">
    <property type="nucleotide sequence ID" value="NZ_CP029343.1"/>
</dbReference>
<dbReference type="Gene3D" id="3.30.700.10">
    <property type="entry name" value="Glycoprotein, Type 4 Pilin"/>
    <property type="match status" value="1"/>
</dbReference>
<keyword evidence="8 11" id="KW-0472">Membrane</keyword>
<evidence type="ECO:0000256" key="9">
    <source>
        <dbReference type="ARBA" id="ARBA00025772"/>
    </source>
</evidence>
<keyword evidence="3" id="KW-1003">Cell membrane</keyword>
<keyword evidence="5" id="KW-0997">Cell inner membrane</keyword>
<dbReference type="GO" id="GO:0015628">
    <property type="term" value="P:protein secretion by the type II secretion system"/>
    <property type="evidence" value="ECO:0007669"/>
    <property type="project" value="InterPro"/>
</dbReference>
<dbReference type="InterPro" id="IPR045584">
    <property type="entry name" value="Pilin-like"/>
</dbReference>
<keyword evidence="4" id="KW-0488">Methylation</keyword>
<evidence type="ECO:0000256" key="3">
    <source>
        <dbReference type="ARBA" id="ARBA00022475"/>
    </source>
</evidence>
<evidence type="ECO:0000256" key="4">
    <source>
        <dbReference type="ARBA" id="ARBA00022481"/>
    </source>
</evidence>
<dbReference type="Proteomes" id="UP000245820">
    <property type="component" value="Chromosome"/>
</dbReference>
<keyword evidence="14" id="KW-1185">Reference proteome</keyword>
<sequence length="176" mass="18600">MRQHTSAGYTLLELLMVVAILSIVALVALPVSQRVTEAGADVAADEFAHALRFARDEARRKREQRLVSCDPDTGQLRVGAVDTDKDTSTPRKNTAYLVAPAALPAGSAMTILSCSFTFADNATADSVVFDATGNPVRGIGKGPMRDKALRTGAIVLGAGHVRRSVHLATTGRITQS</sequence>
<dbReference type="GO" id="GO:0015627">
    <property type="term" value="C:type II protein secretion system complex"/>
    <property type="evidence" value="ECO:0007669"/>
    <property type="project" value="InterPro"/>
</dbReference>
<proteinExistence type="inferred from homology"/>
<evidence type="ECO:0000256" key="2">
    <source>
        <dbReference type="ARBA" id="ARBA00021549"/>
    </source>
</evidence>
<feature type="domain" description="General secretion pathway GspH" evidence="12">
    <location>
        <begin position="43"/>
        <end position="157"/>
    </location>
</feature>
<dbReference type="InterPro" id="IPR012902">
    <property type="entry name" value="N_methyl_site"/>
</dbReference>
<name>A0A2S2DLH7_9BURK</name>